<evidence type="ECO:0000313" key="10">
    <source>
        <dbReference type="Proteomes" id="UP000494256"/>
    </source>
</evidence>
<sequence length="69" mass="8205">MVASLYLWCKFQHFNEIILQKQQSMQRLMTQVYYSKISLTGYNFFAVTRNLTLAIIGTLITYELVLFQM</sequence>
<comment type="caution">
    <text evidence="9">The sequence shown here is derived from an EMBL/GenBank/DDBJ whole genome shotgun (WGS) entry which is preliminary data.</text>
</comment>
<keyword evidence="7" id="KW-0675">Receptor</keyword>
<gene>
    <name evidence="9" type="ORF">APLA_LOCUS616</name>
</gene>
<evidence type="ECO:0000256" key="6">
    <source>
        <dbReference type="ARBA" id="ARBA00023136"/>
    </source>
</evidence>
<dbReference type="GO" id="GO:0005886">
    <property type="term" value="C:plasma membrane"/>
    <property type="evidence" value="ECO:0007669"/>
    <property type="project" value="UniProtKB-SubCell"/>
</dbReference>
<evidence type="ECO:0000256" key="2">
    <source>
        <dbReference type="ARBA" id="ARBA00005327"/>
    </source>
</evidence>
<evidence type="ECO:0008006" key="11">
    <source>
        <dbReference type="Google" id="ProtNLM"/>
    </source>
</evidence>
<dbReference type="PANTHER" id="PTHR21421">
    <property type="entry name" value="GUSTATORY RECEPTOR"/>
    <property type="match status" value="1"/>
</dbReference>
<dbReference type="GO" id="GO:0008527">
    <property type="term" value="F:taste receptor activity"/>
    <property type="evidence" value="ECO:0007669"/>
    <property type="project" value="InterPro"/>
</dbReference>
<proteinExistence type="inferred from homology"/>
<feature type="transmembrane region" description="Helical" evidence="8">
    <location>
        <begin position="44"/>
        <end position="67"/>
    </location>
</feature>
<evidence type="ECO:0000256" key="5">
    <source>
        <dbReference type="ARBA" id="ARBA00022989"/>
    </source>
</evidence>
<reference evidence="9 10" key="1">
    <citation type="submission" date="2020-04" db="EMBL/GenBank/DDBJ databases">
        <authorList>
            <person name="Wallbank WR R."/>
            <person name="Pardo Diaz C."/>
            <person name="Kozak K."/>
            <person name="Martin S."/>
            <person name="Jiggins C."/>
            <person name="Moest M."/>
            <person name="Warren A I."/>
            <person name="Byers J.R.P. K."/>
            <person name="Montejo-Kovacevich G."/>
            <person name="Yen C E."/>
        </authorList>
    </citation>
    <scope>NUCLEOTIDE SEQUENCE [LARGE SCALE GENOMIC DNA]</scope>
</reference>
<dbReference type="Proteomes" id="UP000494256">
    <property type="component" value="Unassembled WGS sequence"/>
</dbReference>
<keyword evidence="6 8" id="KW-0472">Membrane</keyword>
<dbReference type="OrthoDB" id="265044at2759"/>
<accession>A0A8S0YRI2</accession>
<keyword evidence="3" id="KW-1003">Cell membrane</keyword>
<evidence type="ECO:0000313" key="9">
    <source>
        <dbReference type="EMBL" id="CAB3221023.1"/>
    </source>
</evidence>
<evidence type="ECO:0000256" key="3">
    <source>
        <dbReference type="ARBA" id="ARBA00022475"/>
    </source>
</evidence>
<comment type="subcellular location">
    <subcellularLocation>
        <location evidence="1">Cell membrane</location>
        <topology evidence="1">Multi-pass membrane protein</topology>
    </subcellularLocation>
</comment>
<evidence type="ECO:0000256" key="1">
    <source>
        <dbReference type="ARBA" id="ARBA00004651"/>
    </source>
</evidence>
<dbReference type="AlphaFoldDB" id="A0A8S0YRI2"/>
<keyword evidence="4 8" id="KW-0812">Transmembrane</keyword>
<evidence type="ECO:0000256" key="4">
    <source>
        <dbReference type="ARBA" id="ARBA00022692"/>
    </source>
</evidence>
<organism evidence="9 10">
    <name type="scientific">Arctia plantaginis</name>
    <name type="common">Wood tiger moth</name>
    <name type="synonym">Phalaena plantaginis</name>
    <dbReference type="NCBI Taxonomy" id="874455"/>
    <lineage>
        <taxon>Eukaryota</taxon>
        <taxon>Metazoa</taxon>
        <taxon>Ecdysozoa</taxon>
        <taxon>Arthropoda</taxon>
        <taxon>Hexapoda</taxon>
        <taxon>Insecta</taxon>
        <taxon>Pterygota</taxon>
        <taxon>Neoptera</taxon>
        <taxon>Endopterygota</taxon>
        <taxon>Lepidoptera</taxon>
        <taxon>Glossata</taxon>
        <taxon>Ditrysia</taxon>
        <taxon>Noctuoidea</taxon>
        <taxon>Erebidae</taxon>
        <taxon>Arctiinae</taxon>
        <taxon>Arctia</taxon>
    </lineage>
</organism>
<dbReference type="GO" id="GO:0050916">
    <property type="term" value="P:sensory perception of sweet taste"/>
    <property type="evidence" value="ECO:0007669"/>
    <property type="project" value="UniProtKB-ARBA"/>
</dbReference>
<keyword evidence="5 8" id="KW-1133">Transmembrane helix</keyword>
<dbReference type="InterPro" id="IPR009318">
    <property type="entry name" value="Gustatory_rcpt"/>
</dbReference>
<dbReference type="PANTHER" id="PTHR21421:SF29">
    <property type="entry name" value="GUSTATORY RECEPTOR 5A FOR TREHALOSE-RELATED"/>
    <property type="match status" value="1"/>
</dbReference>
<protein>
    <recommendedName>
        <fullName evidence="11">Gustatory receptor</fullName>
    </recommendedName>
</protein>
<dbReference type="EMBL" id="CADEBD010000042">
    <property type="protein sequence ID" value="CAB3221023.1"/>
    <property type="molecule type" value="Genomic_DNA"/>
</dbReference>
<evidence type="ECO:0000256" key="8">
    <source>
        <dbReference type="SAM" id="Phobius"/>
    </source>
</evidence>
<name>A0A8S0YRI2_ARCPL</name>
<dbReference type="Pfam" id="PF06151">
    <property type="entry name" value="Trehalose_recp"/>
    <property type="match status" value="1"/>
</dbReference>
<evidence type="ECO:0000256" key="7">
    <source>
        <dbReference type="ARBA" id="ARBA00023170"/>
    </source>
</evidence>
<comment type="similarity">
    <text evidence="2">Belongs to the insect chemoreceptor superfamily. Gustatory receptor (GR) family. Gr5a subfamily.</text>
</comment>